<protein>
    <submittedName>
        <fullName evidence="1">Uncharacterized protein</fullName>
    </submittedName>
</protein>
<sequence>MSYAKEDLTQMLQEYSADPVPNPDRSREAAAQGRRMLRLRRARRAGAAATVASASVIAGVLITNGSDDGGVSPVPEIRQVSVRLPMDIQLPGAANGVVNRTLPLAESRYESQLGRKVTISFTPLSHNTMSNVRCADPRAWVLVRTDSPGMPTSVGRCGSGDHLAQFDADSAGDIWVGRPHTWQVWVLPADTKVTKDLDPNRIDKVAAEAGVEPGAWAVGIYDEKPR</sequence>
<dbReference type="Proteomes" id="UP000274601">
    <property type="component" value="Unassembled WGS sequence"/>
</dbReference>
<dbReference type="OrthoDB" id="3527097at2"/>
<dbReference type="EMBL" id="RBWU01000001">
    <property type="protein sequence ID" value="RKS79046.1"/>
    <property type="molecule type" value="Genomic_DNA"/>
</dbReference>
<gene>
    <name evidence="1" type="ORF">BZB76_0485</name>
</gene>
<dbReference type="RefSeq" id="WP_147449289.1">
    <property type="nucleotide sequence ID" value="NZ_RBWU01000001.1"/>
</dbReference>
<dbReference type="AlphaFoldDB" id="A0A495QYN5"/>
<reference evidence="1 2" key="1">
    <citation type="submission" date="2018-10" db="EMBL/GenBank/DDBJ databases">
        <title>Genomic Encyclopedia of Archaeal and Bacterial Type Strains, Phase II (KMG-II): from individual species to whole genera.</title>
        <authorList>
            <person name="Goeker M."/>
        </authorList>
    </citation>
    <scope>NUCLEOTIDE SEQUENCE [LARGE SCALE GENOMIC DNA]</scope>
    <source>
        <strain evidence="1 2">DSM 43383</strain>
    </source>
</reference>
<comment type="caution">
    <text evidence="1">The sequence shown here is derived from an EMBL/GenBank/DDBJ whole genome shotgun (WGS) entry which is preliminary data.</text>
</comment>
<proteinExistence type="predicted"/>
<evidence type="ECO:0000313" key="2">
    <source>
        <dbReference type="Proteomes" id="UP000274601"/>
    </source>
</evidence>
<organism evidence="1 2">
    <name type="scientific">Actinomadura pelletieri DSM 43383</name>
    <dbReference type="NCBI Taxonomy" id="1120940"/>
    <lineage>
        <taxon>Bacteria</taxon>
        <taxon>Bacillati</taxon>
        <taxon>Actinomycetota</taxon>
        <taxon>Actinomycetes</taxon>
        <taxon>Streptosporangiales</taxon>
        <taxon>Thermomonosporaceae</taxon>
        <taxon>Actinomadura</taxon>
    </lineage>
</organism>
<accession>A0A495QYN5</accession>
<name>A0A495QYN5_9ACTN</name>
<keyword evidence="2" id="KW-1185">Reference proteome</keyword>
<evidence type="ECO:0000313" key="1">
    <source>
        <dbReference type="EMBL" id="RKS79046.1"/>
    </source>
</evidence>